<comment type="caution">
    <text evidence="3">The sequence shown here is derived from an EMBL/GenBank/DDBJ whole genome shotgun (WGS) entry which is preliminary data.</text>
</comment>
<evidence type="ECO:0000313" key="3">
    <source>
        <dbReference type="EMBL" id="GAA0934317.1"/>
    </source>
</evidence>
<dbReference type="EMBL" id="BAAAHK010000004">
    <property type="protein sequence ID" value="GAA0934317.1"/>
    <property type="molecule type" value="Genomic_DNA"/>
</dbReference>
<gene>
    <name evidence="3" type="ORF">GCM10009554_20210</name>
</gene>
<dbReference type="Gene3D" id="1.20.144.10">
    <property type="entry name" value="Phosphatidic acid phosphatase type 2/haloperoxidase"/>
    <property type="match status" value="1"/>
</dbReference>
<feature type="transmembrane region" description="Helical" evidence="1">
    <location>
        <begin position="206"/>
        <end position="225"/>
    </location>
</feature>
<evidence type="ECO:0000256" key="1">
    <source>
        <dbReference type="SAM" id="Phobius"/>
    </source>
</evidence>
<dbReference type="SMART" id="SM00014">
    <property type="entry name" value="acidPPc"/>
    <property type="match status" value="1"/>
</dbReference>
<dbReference type="SUPFAM" id="SSF48317">
    <property type="entry name" value="Acid phosphatase/Vanadium-dependent haloperoxidase"/>
    <property type="match status" value="1"/>
</dbReference>
<feature type="domain" description="Phosphatidic acid phosphatase type 2/haloperoxidase" evidence="2">
    <location>
        <begin position="106"/>
        <end position="221"/>
    </location>
</feature>
<dbReference type="Proteomes" id="UP001500542">
    <property type="component" value="Unassembled WGS sequence"/>
</dbReference>
<dbReference type="InterPro" id="IPR000326">
    <property type="entry name" value="PAP2/HPO"/>
</dbReference>
<feature type="transmembrane region" description="Helical" evidence="1">
    <location>
        <begin position="150"/>
        <end position="172"/>
    </location>
</feature>
<dbReference type="InterPro" id="IPR036938">
    <property type="entry name" value="PAP2/HPO_sf"/>
</dbReference>
<sequence length="240" mass="25537">MQVRGHWGLMTTAGVVVRTRGWRLLRGVLAMAVFALPVLVLGFAVRQQFDPLIDLDNSAIGRATSFSVRHGLVTALEVVQAISQPVCVYAVSLVVVIWAWRARKLKGRALWAGVTMMAGWSIGALAKLVVQRERPIVDDSVPHAQGYSFPSGHVLNITLAASVLVFLLWPLLSVAGRRIGMAVAALVVVAVGLDRIFIGAHFPSDVVAGFILGVGIVYSSWIGFIGKTAATSSPGPSHPA</sequence>
<evidence type="ECO:0000259" key="2">
    <source>
        <dbReference type="SMART" id="SM00014"/>
    </source>
</evidence>
<name>A0ABN1PWD9_9ACTN</name>
<evidence type="ECO:0000313" key="4">
    <source>
        <dbReference type="Proteomes" id="UP001500542"/>
    </source>
</evidence>
<dbReference type="PANTHER" id="PTHR14969">
    <property type="entry name" value="SPHINGOSINE-1-PHOSPHATE PHOSPHOHYDROLASE"/>
    <property type="match status" value="1"/>
</dbReference>
<keyword evidence="1" id="KW-0812">Transmembrane</keyword>
<keyword evidence="1" id="KW-0472">Membrane</keyword>
<protein>
    <submittedName>
        <fullName evidence="3">Phosphatase PAP2 family protein</fullName>
    </submittedName>
</protein>
<reference evidence="3 4" key="1">
    <citation type="journal article" date="2019" name="Int. J. Syst. Evol. Microbiol.">
        <title>The Global Catalogue of Microorganisms (GCM) 10K type strain sequencing project: providing services to taxonomists for standard genome sequencing and annotation.</title>
        <authorList>
            <consortium name="The Broad Institute Genomics Platform"/>
            <consortium name="The Broad Institute Genome Sequencing Center for Infectious Disease"/>
            <person name="Wu L."/>
            <person name="Ma J."/>
        </authorList>
    </citation>
    <scope>NUCLEOTIDE SEQUENCE [LARGE SCALE GENOMIC DNA]</scope>
    <source>
        <strain evidence="3 4">JCM 10977</strain>
    </source>
</reference>
<organism evidence="3 4">
    <name type="scientific">Kribbella koreensis</name>
    <dbReference type="NCBI Taxonomy" id="57909"/>
    <lineage>
        <taxon>Bacteria</taxon>
        <taxon>Bacillati</taxon>
        <taxon>Actinomycetota</taxon>
        <taxon>Actinomycetes</taxon>
        <taxon>Propionibacteriales</taxon>
        <taxon>Kribbellaceae</taxon>
        <taxon>Kribbella</taxon>
    </lineage>
</organism>
<feature type="transmembrane region" description="Helical" evidence="1">
    <location>
        <begin position="82"/>
        <end position="100"/>
    </location>
</feature>
<feature type="transmembrane region" description="Helical" evidence="1">
    <location>
        <begin position="109"/>
        <end position="130"/>
    </location>
</feature>
<dbReference type="Pfam" id="PF01569">
    <property type="entry name" value="PAP2"/>
    <property type="match status" value="1"/>
</dbReference>
<keyword evidence="1" id="KW-1133">Transmembrane helix</keyword>
<dbReference type="PANTHER" id="PTHR14969:SF13">
    <property type="entry name" value="AT30094P"/>
    <property type="match status" value="1"/>
</dbReference>
<keyword evidence="4" id="KW-1185">Reference proteome</keyword>
<feature type="transmembrane region" description="Helical" evidence="1">
    <location>
        <begin position="179"/>
        <end position="200"/>
    </location>
</feature>
<feature type="transmembrane region" description="Helical" evidence="1">
    <location>
        <begin position="24"/>
        <end position="45"/>
    </location>
</feature>
<proteinExistence type="predicted"/>
<accession>A0ABN1PWD9</accession>